<protein>
    <submittedName>
        <fullName evidence="2">Uncharacterized protein</fullName>
    </submittedName>
</protein>
<keyword evidence="3" id="KW-1185">Reference proteome</keyword>
<feature type="region of interest" description="Disordered" evidence="1">
    <location>
        <begin position="1"/>
        <end position="51"/>
    </location>
</feature>
<name>A0A4Y7RH88_9FIRM</name>
<sequence length="175" mass="19355">MTARRRSAHRKQMEGSGIHGGNKRQQDLPGRDSCLESGSGPSPTGGTSKSRGSLPVAVVLEIIAREYSGNAREEALCRVALRVAEESGQIESYRARWDEEESAPAGIRSSLLFDRNQCLELINYYKSSGRMEKLQQEKEKLAQIEGRLLLGGGSPTRITNEDLNKLEEFIKESGF</sequence>
<accession>A0A4Y7RH88</accession>
<feature type="compositionally biased region" description="Basic residues" evidence="1">
    <location>
        <begin position="1"/>
        <end position="10"/>
    </location>
</feature>
<dbReference type="EMBL" id="QFGA01000001">
    <property type="protein sequence ID" value="TEB08129.1"/>
    <property type="molecule type" value="Genomic_DNA"/>
</dbReference>
<feature type="compositionally biased region" description="Basic and acidic residues" evidence="1">
    <location>
        <begin position="24"/>
        <end position="34"/>
    </location>
</feature>
<dbReference type="RefSeq" id="WP_190239849.1">
    <property type="nucleotide sequence ID" value="NZ_QFGA01000001.1"/>
</dbReference>
<evidence type="ECO:0000313" key="2">
    <source>
        <dbReference type="EMBL" id="TEB08129.1"/>
    </source>
</evidence>
<comment type="caution">
    <text evidence="2">The sequence shown here is derived from an EMBL/GenBank/DDBJ whole genome shotgun (WGS) entry which is preliminary data.</text>
</comment>
<organism evidence="2 3">
    <name type="scientific">Pelotomaculum schinkii</name>
    <dbReference type="NCBI Taxonomy" id="78350"/>
    <lineage>
        <taxon>Bacteria</taxon>
        <taxon>Bacillati</taxon>
        <taxon>Bacillota</taxon>
        <taxon>Clostridia</taxon>
        <taxon>Eubacteriales</taxon>
        <taxon>Desulfotomaculaceae</taxon>
        <taxon>Pelotomaculum</taxon>
    </lineage>
</organism>
<feature type="compositionally biased region" description="Low complexity" evidence="1">
    <location>
        <begin position="37"/>
        <end position="51"/>
    </location>
</feature>
<proteinExistence type="predicted"/>
<evidence type="ECO:0000256" key="1">
    <source>
        <dbReference type="SAM" id="MobiDB-lite"/>
    </source>
</evidence>
<dbReference type="Proteomes" id="UP000298324">
    <property type="component" value="Unassembled WGS sequence"/>
</dbReference>
<gene>
    <name evidence="2" type="ORF">Psch_01684</name>
</gene>
<reference evidence="2 3" key="1">
    <citation type="journal article" date="2018" name="Environ. Microbiol.">
        <title>Novel energy conservation strategies and behaviour of Pelotomaculum schinkii driving syntrophic propionate catabolism.</title>
        <authorList>
            <person name="Hidalgo-Ahumada C.A.P."/>
            <person name="Nobu M.K."/>
            <person name="Narihiro T."/>
            <person name="Tamaki H."/>
            <person name="Liu W.T."/>
            <person name="Kamagata Y."/>
            <person name="Stams A.J.M."/>
            <person name="Imachi H."/>
            <person name="Sousa D.Z."/>
        </authorList>
    </citation>
    <scope>NUCLEOTIDE SEQUENCE [LARGE SCALE GENOMIC DNA]</scope>
    <source>
        <strain evidence="2 3">HH</strain>
    </source>
</reference>
<dbReference type="AlphaFoldDB" id="A0A4Y7RH88"/>
<evidence type="ECO:0000313" key="3">
    <source>
        <dbReference type="Proteomes" id="UP000298324"/>
    </source>
</evidence>